<protein>
    <submittedName>
        <fullName evidence="2">Uncharacterized protein</fullName>
    </submittedName>
</protein>
<evidence type="ECO:0000313" key="2">
    <source>
        <dbReference type="EMBL" id="MYC96772.1"/>
    </source>
</evidence>
<reference evidence="2" key="1">
    <citation type="submission" date="2019-09" db="EMBL/GenBank/DDBJ databases">
        <title>Characterisation of the sponge microbiome using genome-centric metagenomics.</title>
        <authorList>
            <person name="Engelberts J.P."/>
            <person name="Robbins S.J."/>
            <person name="De Goeij J.M."/>
            <person name="Aranda M."/>
            <person name="Bell S.C."/>
            <person name="Webster N.S."/>
        </authorList>
    </citation>
    <scope>NUCLEOTIDE SEQUENCE</scope>
    <source>
        <strain evidence="2">SB0661_bin_32</strain>
    </source>
</reference>
<organism evidence="2">
    <name type="scientific">Caldilineaceae bacterium SB0661_bin_32</name>
    <dbReference type="NCBI Taxonomy" id="2605255"/>
    <lineage>
        <taxon>Bacteria</taxon>
        <taxon>Bacillati</taxon>
        <taxon>Chloroflexota</taxon>
        <taxon>Caldilineae</taxon>
        <taxon>Caldilineales</taxon>
        <taxon>Caldilineaceae</taxon>
    </lineage>
</organism>
<feature type="compositionally biased region" description="Basic and acidic residues" evidence="1">
    <location>
        <begin position="86"/>
        <end position="96"/>
    </location>
</feature>
<sequence>MRSDNEAGGHSTITLLVLPAVRIDAAGRRSVRHARGNGSLRRPAPARCAPASRSPQPAPVSRPRPPPAASAPLRPGQTSVPGTPDFRTHTGRHPESGDLCGLPHFPAMGR</sequence>
<accession>A0A6B1DBK7</accession>
<comment type="caution">
    <text evidence="2">The sequence shown here is derived from an EMBL/GenBank/DDBJ whole genome shotgun (WGS) entry which is preliminary data.</text>
</comment>
<dbReference type="AlphaFoldDB" id="A0A6B1DBK7"/>
<proteinExistence type="predicted"/>
<gene>
    <name evidence="2" type="ORF">F4X14_17540</name>
</gene>
<feature type="region of interest" description="Disordered" evidence="1">
    <location>
        <begin position="27"/>
        <end position="110"/>
    </location>
</feature>
<dbReference type="EMBL" id="VXMH01000096">
    <property type="protein sequence ID" value="MYC96772.1"/>
    <property type="molecule type" value="Genomic_DNA"/>
</dbReference>
<name>A0A6B1DBK7_9CHLR</name>
<evidence type="ECO:0000256" key="1">
    <source>
        <dbReference type="SAM" id="MobiDB-lite"/>
    </source>
</evidence>
<feature type="compositionally biased region" description="Pro residues" evidence="1">
    <location>
        <begin position="56"/>
        <end position="69"/>
    </location>
</feature>
<feature type="compositionally biased region" description="Low complexity" evidence="1">
    <location>
        <begin position="41"/>
        <end position="55"/>
    </location>
</feature>